<name>A0AAI8YQ87_9PEZI</name>
<feature type="repeat" description="ANK" evidence="3">
    <location>
        <begin position="337"/>
        <end position="369"/>
    </location>
</feature>
<feature type="compositionally biased region" description="Acidic residues" evidence="4">
    <location>
        <begin position="635"/>
        <end position="645"/>
    </location>
</feature>
<accession>A0AAI8YQ87</accession>
<evidence type="ECO:0000313" key="6">
    <source>
        <dbReference type="Proteomes" id="UP001295740"/>
    </source>
</evidence>
<dbReference type="InterPro" id="IPR036770">
    <property type="entry name" value="Ankyrin_rpt-contain_sf"/>
</dbReference>
<gene>
    <name evidence="5" type="ORF">KHLLAP_LOCUS13539</name>
</gene>
<sequence length="697" mass="77151">MRGYIIWAIGFTSNRSALPVHSSAPFPLAQPRCGWSGGQTRSMFRRWRSADFGSGSGPRLLLLDFILFSKSPPVLPDSQAAAPAAQRNIGAAEVNEPPYMLQLRTELEGSIKELQGVVQACVVDKTVNPRLWRVRWPQKKKKIDRLHNFVMGQATRKQGGLLVNIHAHVQESTVILTATAEAARRGSGAHDTLTDDKDFKNNAVASCGPRQQRQTDVEVAVLGLVQSTPPVNDQNSAWHARMILYRGSHTLSDDQAHCLKAIIQLADADDDDEVSELFDAISQPEHLDRMLAEKPQLLHTTGPTGSTILHLACQLNDFNVVHTLLRHGAKLEVRNHWRRTPLHIAVATGAFGCAQLLLGKRSDVNASDRWPYTPLFYVAWHSYAASVGLVKDLLAIHVLCVLGNRHPDGEAADNTRGGRVAVDGVPRYLGRTPLLNAVLRGNDTAASLLLEHGARADVIDKNGGNILYQAGDSPNLAVINALRTAHQKIDLDIRTTKSTQRADTPLSWFRWQLVCSPEEALPDWVRPGAVETAAFEALLREVRDTVLQREITKIEIVVAMLREGDLQEVREELRWLVERKVRDKIEWEGETFRAIDLDVRAGRIELAIESLDEYVPVARDRMKVSPFDEEKDPFVDTDEDSGSEGESDRSIVEIDSEDERSVGYEADDAGGIEGADHENCGDGDDDSDAGWRTADEE</sequence>
<dbReference type="EMBL" id="CAUWAG010000020">
    <property type="protein sequence ID" value="CAJ2513071.1"/>
    <property type="molecule type" value="Genomic_DNA"/>
</dbReference>
<organism evidence="5 6">
    <name type="scientific">Anthostomella pinea</name>
    <dbReference type="NCBI Taxonomy" id="933095"/>
    <lineage>
        <taxon>Eukaryota</taxon>
        <taxon>Fungi</taxon>
        <taxon>Dikarya</taxon>
        <taxon>Ascomycota</taxon>
        <taxon>Pezizomycotina</taxon>
        <taxon>Sordariomycetes</taxon>
        <taxon>Xylariomycetidae</taxon>
        <taxon>Xylariales</taxon>
        <taxon>Xylariaceae</taxon>
        <taxon>Anthostomella</taxon>
    </lineage>
</organism>
<dbReference type="InterPro" id="IPR051165">
    <property type="entry name" value="Multifunctional_ANK_Repeat"/>
</dbReference>
<dbReference type="PROSITE" id="PS50297">
    <property type="entry name" value="ANK_REP_REGION"/>
    <property type="match status" value="3"/>
</dbReference>
<dbReference type="Gene3D" id="1.25.40.20">
    <property type="entry name" value="Ankyrin repeat-containing domain"/>
    <property type="match status" value="2"/>
</dbReference>
<evidence type="ECO:0000256" key="4">
    <source>
        <dbReference type="SAM" id="MobiDB-lite"/>
    </source>
</evidence>
<evidence type="ECO:0000256" key="3">
    <source>
        <dbReference type="PROSITE-ProRule" id="PRU00023"/>
    </source>
</evidence>
<dbReference type="PROSITE" id="PS50088">
    <property type="entry name" value="ANK_REPEAT"/>
    <property type="match status" value="3"/>
</dbReference>
<keyword evidence="1" id="KW-0677">Repeat</keyword>
<dbReference type="Proteomes" id="UP001295740">
    <property type="component" value="Unassembled WGS sequence"/>
</dbReference>
<comment type="caution">
    <text evidence="5">The sequence shown here is derived from an EMBL/GenBank/DDBJ whole genome shotgun (WGS) entry which is preliminary data.</text>
</comment>
<reference evidence="5" key="1">
    <citation type="submission" date="2023-10" db="EMBL/GenBank/DDBJ databases">
        <authorList>
            <person name="Hackl T."/>
        </authorList>
    </citation>
    <scope>NUCLEOTIDE SEQUENCE</scope>
</reference>
<dbReference type="SMART" id="SM00248">
    <property type="entry name" value="ANK"/>
    <property type="match status" value="3"/>
</dbReference>
<dbReference type="PANTHER" id="PTHR24123:SF33">
    <property type="entry name" value="PROTEIN HOS4"/>
    <property type="match status" value="1"/>
</dbReference>
<evidence type="ECO:0000256" key="1">
    <source>
        <dbReference type="ARBA" id="ARBA00022737"/>
    </source>
</evidence>
<protein>
    <submittedName>
        <fullName evidence="5">Uu.00g011900.m01.CDS01</fullName>
    </submittedName>
</protein>
<dbReference type="PANTHER" id="PTHR24123">
    <property type="entry name" value="ANKYRIN REPEAT-CONTAINING"/>
    <property type="match status" value="1"/>
</dbReference>
<proteinExistence type="predicted"/>
<keyword evidence="2 3" id="KW-0040">ANK repeat</keyword>
<feature type="repeat" description="ANK" evidence="3">
    <location>
        <begin position="429"/>
        <end position="461"/>
    </location>
</feature>
<feature type="region of interest" description="Disordered" evidence="4">
    <location>
        <begin position="626"/>
        <end position="697"/>
    </location>
</feature>
<evidence type="ECO:0000313" key="5">
    <source>
        <dbReference type="EMBL" id="CAJ2513071.1"/>
    </source>
</evidence>
<keyword evidence="6" id="KW-1185">Reference proteome</keyword>
<dbReference type="Pfam" id="PF12796">
    <property type="entry name" value="Ank_2"/>
    <property type="match status" value="1"/>
</dbReference>
<feature type="repeat" description="ANK" evidence="3">
    <location>
        <begin position="304"/>
        <end position="336"/>
    </location>
</feature>
<dbReference type="AlphaFoldDB" id="A0AAI8YQ87"/>
<dbReference type="InterPro" id="IPR002110">
    <property type="entry name" value="Ankyrin_rpt"/>
</dbReference>
<evidence type="ECO:0000256" key="2">
    <source>
        <dbReference type="ARBA" id="ARBA00023043"/>
    </source>
</evidence>
<dbReference type="SUPFAM" id="SSF48403">
    <property type="entry name" value="Ankyrin repeat"/>
    <property type="match status" value="1"/>
</dbReference>